<feature type="transmembrane region" description="Helical" evidence="1">
    <location>
        <begin position="21"/>
        <end position="46"/>
    </location>
</feature>
<keyword evidence="1" id="KW-0472">Membrane</keyword>
<dbReference type="EMBL" id="JBGUAW010000001">
    <property type="protein sequence ID" value="MFA9459343.1"/>
    <property type="molecule type" value="Genomic_DNA"/>
</dbReference>
<evidence type="ECO:0000256" key="1">
    <source>
        <dbReference type="SAM" id="Phobius"/>
    </source>
</evidence>
<accession>A0ABV4TPU5</accession>
<comment type="caution">
    <text evidence="2">The sequence shown here is derived from an EMBL/GenBank/DDBJ whole genome shotgun (WGS) entry which is preliminary data.</text>
</comment>
<keyword evidence="3" id="KW-1185">Reference proteome</keyword>
<proteinExistence type="predicted"/>
<organism evidence="2 3">
    <name type="scientific">Thiohalorhabdus methylotrophus</name>
    <dbReference type="NCBI Taxonomy" id="3242694"/>
    <lineage>
        <taxon>Bacteria</taxon>
        <taxon>Pseudomonadati</taxon>
        <taxon>Pseudomonadota</taxon>
        <taxon>Gammaproteobacteria</taxon>
        <taxon>Thiohalorhabdales</taxon>
        <taxon>Thiohalorhabdaceae</taxon>
        <taxon>Thiohalorhabdus</taxon>
    </lineage>
</organism>
<keyword evidence="1" id="KW-0812">Transmembrane</keyword>
<keyword evidence="1" id="KW-1133">Transmembrane helix</keyword>
<protein>
    <submittedName>
        <fullName evidence="2">FixH family protein</fullName>
    </submittedName>
</protein>
<dbReference type="RefSeq" id="WP_373654133.1">
    <property type="nucleotide sequence ID" value="NZ_JBGUAW010000001.1"/>
</dbReference>
<reference evidence="2 3" key="1">
    <citation type="submission" date="2024-08" db="EMBL/GenBank/DDBJ databases">
        <title>Whole-genome sequencing of halo(alkali)philic microorganisms from hypersaline lakes.</title>
        <authorList>
            <person name="Sorokin D.Y."/>
            <person name="Merkel A.Y."/>
            <person name="Messina E."/>
            <person name="Yakimov M."/>
        </authorList>
    </citation>
    <scope>NUCLEOTIDE SEQUENCE [LARGE SCALE GENOMIC DNA]</scope>
    <source>
        <strain evidence="2 3">Cl-TMA</strain>
    </source>
</reference>
<evidence type="ECO:0000313" key="2">
    <source>
        <dbReference type="EMBL" id="MFA9459343.1"/>
    </source>
</evidence>
<gene>
    <name evidence="2" type="ORF">ACERLL_00695</name>
</gene>
<evidence type="ECO:0000313" key="3">
    <source>
        <dbReference type="Proteomes" id="UP001575181"/>
    </source>
</evidence>
<name>A0ABV4TPU5_9GAMM</name>
<dbReference type="Pfam" id="PF05751">
    <property type="entry name" value="FixH"/>
    <property type="match status" value="1"/>
</dbReference>
<sequence>MRMEQAAPEHDAEARKTKRTIRLWILAGAVFATTVLGYSATMVYLAQRDYPGSVVNDYFENYKQFNEYADKLENQEELGWRVATSIDSLPMVGNQLDIEVWAEDDQGEPIVDGEVLVHFVRNVNSRGDRKVRLGALGDGRYFGRVTLPKPGNWTILTTIRDDGKAYKARRFLWVEESLE</sequence>
<dbReference type="Proteomes" id="UP001575181">
    <property type="component" value="Unassembled WGS sequence"/>
</dbReference>
<dbReference type="InterPro" id="IPR008620">
    <property type="entry name" value="FixH"/>
</dbReference>